<proteinExistence type="predicted"/>
<feature type="compositionally biased region" description="Basic and acidic residues" evidence="1">
    <location>
        <begin position="119"/>
        <end position="139"/>
    </location>
</feature>
<dbReference type="HOGENOM" id="CLU_013697_0_0_1"/>
<feature type="transmembrane region" description="Helical" evidence="2">
    <location>
        <begin position="388"/>
        <end position="409"/>
    </location>
</feature>
<feature type="region of interest" description="Disordered" evidence="1">
    <location>
        <begin position="579"/>
        <end position="616"/>
    </location>
</feature>
<evidence type="ECO:0000313" key="3">
    <source>
        <dbReference type="EMBL" id="EDR04253.1"/>
    </source>
</evidence>
<dbReference type="RefSeq" id="XP_001885144.1">
    <property type="nucleotide sequence ID" value="XM_001885109.1"/>
</dbReference>
<reference evidence="3 4" key="1">
    <citation type="journal article" date="2008" name="Nature">
        <title>The genome of Laccaria bicolor provides insights into mycorrhizal symbiosis.</title>
        <authorList>
            <person name="Martin F."/>
            <person name="Aerts A."/>
            <person name="Ahren D."/>
            <person name="Brun A."/>
            <person name="Danchin E.G.J."/>
            <person name="Duchaussoy F."/>
            <person name="Gibon J."/>
            <person name="Kohler A."/>
            <person name="Lindquist E."/>
            <person name="Pereda V."/>
            <person name="Salamov A."/>
            <person name="Shapiro H.J."/>
            <person name="Wuyts J."/>
            <person name="Blaudez D."/>
            <person name="Buee M."/>
            <person name="Brokstein P."/>
            <person name="Canbaeck B."/>
            <person name="Cohen D."/>
            <person name="Courty P.E."/>
            <person name="Coutinho P.M."/>
            <person name="Delaruelle C."/>
            <person name="Detter J.C."/>
            <person name="Deveau A."/>
            <person name="DiFazio S."/>
            <person name="Duplessis S."/>
            <person name="Fraissinet-Tachet L."/>
            <person name="Lucic E."/>
            <person name="Frey-Klett P."/>
            <person name="Fourrey C."/>
            <person name="Feussner I."/>
            <person name="Gay G."/>
            <person name="Grimwood J."/>
            <person name="Hoegger P.J."/>
            <person name="Jain P."/>
            <person name="Kilaru S."/>
            <person name="Labbe J."/>
            <person name="Lin Y.C."/>
            <person name="Legue V."/>
            <person name="Le Tacon F."/>
            <person name="Marmeisse R."/>
            <person name="Melayah D."/>
            <person name="Montanini B."/>
            <person name="Muratet M."/>
            <person name="Nehls U."/>
            <person name="Niculita-Hirzel H."/>
            <person name="Oudot-Le Secq M.P."/>
            <person name="Peter M."/>
            <person name="Quesneville H."/>
            <person name="Rajashekar B."/>
            <person name="Reich M."/>
            <person name="Rouhier N."/>
            <person name="Schmutz J."/>
            <person name="Yin T."/>
            <person name="Chalot M."/>
            <person name="Henrissat B."/>
            <person name="Kuees U."/>
            <person name="Lucas S."/>
            <person name="Van de Peer Y."/>
            <person name="Podila G.K."/>
            <person name="Polle A."/>
            <person name="Pukkila P.J."/>
            <person name="Richardson P.M."/>
            <person name="Rouze P."/>
            <person name="Sanders I.R."/>
            <person name="Stajich J.E."/>
            <person name="Tunlid A."/>
            <person name="Tuskan G."/>
            <person name="Grigoriev I.V."/>
        </authorList>
    </citation>
    <scope>NUCLEOTIDE SEQUENCE [LARGE SCALE GENOMIC DNA]</scope>
    <source>
        <strain evidence="4">S238N-H82 / ATCC MYA-4686</strain>
    </source>
</reference>
<name>B0DMB8_LACBS</name>
<keyword evidence="2" id="KW-1133">Transmembrane helix</keyword>
<dbReference type="EMBL" id="DS547119">
    <property type="protein sequence ID" value="EDR04253.1"/>
    <property type="molecule type" value="Genomic_DNA"/>
</dbReference>
<feature type="transmembrane region" description="Helical" evidence="2">
    <location>
        <begin position="415"/>
        <end position="437"/>
    </location>
</feature>
<feature type="compositionally biased region" description="Polar residues" evidence="1">
    <location>
        <begin position="599"/>
        <end position="616"/>
    </location>
</feature>
<dbReference type="InParanoid" id="B0DMB8"/>
<feature type="compositionally biased region" description="Polar residues" evidence="1">
    <location>
        <begin position="11"/>
        <end position="29"/>
    </location>
</feature>
<dbReference type="GeneID" id="6080775"/>
<evidence type="ECO:0000256" key="1">
    <source>
        <dbReference type="SAM" id="MobiDB-lite"/>
    </source>
</evidence>
<protein>
    <submittedName>
        <fullName evidence="3">Predicted protein</fullName>
    </submittedName>
</protein>
<accession>B0DMB8</accession>
<feature type="transmembrane region" description="Helical" evidence="2">
    <location>
        <begin position="466"/>
        <end position="493"/>
    </location>
</feature>
<dbReference type="AlphaFoldDB" id="B0DMB8"/>
<dbReference type="OrthoDB" id="3062801at2759"/>
<keyword evidence="2" id="KW-0472">Membrane</keyword>
<feature type="compositionally biased region" description="Polar residues" evidence="1">
    <location>
        <begin position="662"/>
        <end position="700"/>
    </location>
</feature>
<evidence type="ECO:0000256" key="2">
    <source>
        <dbReference type="SAM" id="Phobius"/>
    </source>
</evidence>
<keyword evidence="4" id="KW-1185">Reference proteome</keyword>
<dbReference type="Proteomes" id="UP000001194">
    <property type="component" value="Unassembled WGS sequence"/>
</dbReference>
<feature type="compositionally biased region" description="Polar residues" evidence="1">
    <location>
        <begin position="230"/>
        <end position="239"/>
    </location>
</feature>
<dbReference type="KEGG" id="lbc:LACBIDRAFT_304785"/>
<organism evidence="4">
    <name type="scientific">Laccaria bicolor (strain S238N-H82 / ATCC MYA-4686)</name>
    <name type="common">Bicoloured deceiver</name>
    <name type="synonym">Laccaria laccata var. bicolor</name>
    <dbReference type="NCBI Taxonomy" id="486041"/>
    <lineage>
        <taxon>Eukaryota</taxon>
        <taxon>Fungi</taxon>
        <taxon>Dikarya</taxon>
        <taxon>Basidiomycota</taxon>
        <taxon>Agaricomycotina</taxon>
        <taxon>Agaricomycetes</taxon>
        <taxon>Agaricomycetidae</taxon>
        <taxon>Agaricales</taxon>
        <taxon>Agaricineae</taxon>
        <taxon>Hydnangiaceae</taxon>
        <taxon>Laccaria</taxon>
    </lineage>
</organism>
<feature type="region of interest" description="Disordered" evidence="1">
    <location>
        <begin position="1"/>
        <end position="256"/>
    </location>
</feature>
<feature type="compositionally biased region" description="Low complexity" evidence="1">
    <location>
        <begin position="33"/>
        <end position="49"/>
    </location>
</feature>
<feature type="region of interest" description="Disordered" evidence="1">
    <location>
        <begin position="662"/>
        <end position="705"/>
    </location>
</feature>
<gene>
    <name evidence="3" type="ORF">LACBIDRAFT_304785</name>
</gene>
<sequence>MVEGNLHGSPGRSSSTKLRQGSLPSSSSGFDIVVEPPSRPPSMSSSVEPYTHGVAFLEPDERNDESPPRVIEINDDLHLPPATNSEGHPVQPRHVETPPDNWIPTKDTSNSVRLPPPHELQRNNDEGDWRGRGRDRSDSPRLGSRSRSISYPRPYSRTVPRFDGRVIRSPSSSSKRAKRHRVPSRSHGRSRIRSKSRSRSAAMRRRSRSQSRHSGFHSHRQRRFARRSGSDSASLSQSPRRYRYPRATTASSPHAHRLPEIKPHIKSATNIVQEELLDPTHFNETAPLSTYIFVFFIDTLPRQVYLYLMLRLPSLYFSRVTRIFEDAEMSMPEIKKMALEAASQWKDPVRHLKKGIIFEPQAISHPHADLQNSWQSFIDSLMREWKTLNIVSVLLLSAILTILQIQAAASDPFTRYFALLSLVCALMSLLYGCMYIVRFGTMRKTYKAAEWATEAQKSRTGIFWNVWVLLAMPAAWLAWSMILYLACIMSFVWRTGTTEDANIVPLTPSEARVPRALITFVLALGVIYFFLIAATFRRYGDNMDRAWQQRIIGWTQEKLGHMHGSKSSFRLEKFSTPRFARSPEGQKSLRASTPKADHTTSSGSTNSKPLSRPSSVQMATFTSLPQHSSGVPEDLQALPLEDLSTSSITNVPLSHSSISQGGNILAGNSLQSPIATPQNDAPRHPSNSSVPVAPNFQRSASVDEIPPISARRDAILNMNIDTRSGARSRSSSLDNNPSFPYLKEDFTKIKAPPCQIELVKNHRSNHKGGGEATKECPIGLNASPALAHRNRNFLGEPCSAQGILCCHADNAQLTLFAINAIGYDTDDGKPRGEVLSDGLRPYLWAPSLTIPPGTLNTQNAP</sequence>
<feature type="transmembrane region" description="Helical" evidence="2">
    <location>
        <begin position="513"/>
        <end position="536"/>
    </location>
</feature>
<feature type="compositionally biased region" description="Basic residues" evidence="1">
    <location>
        <begin position="175"/>
        <end position="226"/>
    </location>
</feature>
<keyword evidence="2" id="KW-0812">Transmembrane</keyword>
<evidence type="ECO:0000313" key="4">
    <source>
        <dbReference type="Proteomes" id="UP000001194"/>
    </source>
</evidence>
<feature type="compositionally biased region" description="Low complexity" evidence="1">
    <location>
        <begin position="140"/>
        <end position="157"/>
    </location>
</feature>